<dbReference type="InterPro" id="IPR022385">
    <property type="entry name" value="Rhs_assc_core"/>
</dbReference>
<evidence type="ECO:0000313" key="1">
    <source>
        <dbReference type="EMBL" id="MPL99081.1"/>
    </source>
</evidence>
<reference evidence="1" key="1">
    <citation type="submission" date="2019-08" db="EMBL/GenBank/DDBJ databases">
        <authorList>
            <person name="Kucharzyk K."/>
            <person name="Murdoch R.W."/>
            <person name="Higgins S."/>
            <person name="Loffler F."/>
        </authorList>
    </citation>
    <scope>NUCLEOTIDE SEQUENCE</scope>
</reference>
<dbReference type="PANTHER" id="PTHR32305:SF15">
    <property type="entry name" value="PROTEIN RHSA-RELATED"/>
    <property type="match status" value="1"/>
</dbReference>
<dbReference type="Gene3D" id="2.180.10.10">
    <property type="entry name" value="RHS repeat-associated core"/>
    <property type="match status" value="1"/>
</dbReference>
<accession>A0A644W5T4</accession>
<dbReference type="PANTHER" id="PTHR32305">
    <property type="match status" value="1"/>
</dbReference>
<sequence length="651" mass="74313">MKNQEVIYSNSYEQRTAIINGNGTESYYTYEPVMRRMTNLKTINPNGDLLNNDYTYDYVGNILSIDNVGQNPYHQEYNYDDSYQLSTATGNWFNNNQVTYNLGMSYSPSGRITNKTLYGNKIDNNGTSTLDHKTDYNYTGSNPYGVSDTYDNINGIQNNFDWDIKGNMILHNSPQWGNRQLCWTEDNRLQAVKDDKMGVYYNYDATGERNLKLTGGTIDLTQNGTTINIPILDQQTLYASALVTVNDKGYTKHYFEEGKRICSKIGSGELQDIWTLSTPIEDDYQKIHDNRSIGGVIKIFDICMKLPVEIKNKDLFKEIILPYESQVNSSEPVFYYHSDHLGSASYITDDSGIETQQLVYLPFGEDWVDMKYNTGQYETPYKFNGKEKDEETGYNNYGARYYYDWASIWLSVDPMSDKYPHVTNYIYCSNNPVMVVDPDGRDEYGLDVNTGRLSYLNQKEGKDVIHQGTFGKNNTFVRNGKESLDNISKDILTSTNRNEDLSKTGILVKGGRQGEGLDIMKFISFNSNKEMTAAGFRDNQGKDGLAIDPWSMNTHDRGVLGKYNQSNGLKNIGQRTFFIHTHPGDKKGNGGYWTPSSSDINIWSNKSNPFLMVPKYILSKRGGLTEYNLINNKVTYPITNNENLKKHIKRQ</sequence>
<dbReference type="NCBIfam" id="TIGR03696">
    <property type="entry name" value="Rhs_assc_core"/>
    <property type="match status" value="1"/>
</dbReference>
<dbReference type="AlphaFoldDB" id="A0A644W5T4"/>
<comment type="caution">
    <text evidence="1">The sequence shown here is derived from an EMBL/GenBank/DDBJ whole genome shotgun (WGS) entry which is preliminary data.</text>
</comment>
<proteinExistence type="predicted"/>
<dbReference type="InterPro" id="IPR050708">
    <property type="entry name" value="T6SS_VgrG/RHS"/>
</dbReference>
<protein>
    <submittedName>
        <fullName evidence="1">Uncharacterized protein</fullName>
    </submittedName>
</protein>
<gene>
    <name evidence="1" type="ORF">SDC9_45296</name>
</gene>
<name>A0A644W5T4_9ZZZZ</name>
<dbReference type="EMBL" id="VSSQ01000645">
    <property type="protein sequence ID" value="MPL99081.1"/>
    <property type="molecule type" value="Genomic_DNA"/>
</dbReference>
<organism evidence="1">
    <name type="scientific">bioreactor metagenome</name>
    <dbReference type="NCBI Taxonomy" id="1076179"/>
    <lineage>
        <taxon>unclassified sequences</taxon>
        <taxon>metagenomes</taxon>
        <taxon>ecological metagenomes</taxon>
    </lineage>
</organism>